<sequence>MAEKLVDNRTKDGRRWKLELNLRRNHRPRWATHFDDAQQPASPAHQFSIFYHPRIRGQHTQGSNERHSVSENRSQWHETERKMKLQLDGLRLALQTPASQSTNHPRLSRRAEDRMFKSRTNLRRSQMISSFNQKTFDDDLTFKLPRSRTQNSWDQKQKRWERRSLLLVPTE</sequence>
<reference evidence="2 3" key="1">
    <citation type="submission" date="2015-04" db="EMBL/GenBank/DDBJ databases">
        <title>Complete genome sequence of Schizopora paradoxa KUC8140, a cosmopolitan wood degrader in East Asia.</title>
        <authorList>
            <consortium name="DOE Joint Genome Institute"/>
            <person name="Min B."/>
            <person name="Park H."/>
            <person name="Jang Y."/>
            <person name="Kim J.-J."/>
            <person name="Kim K.H."/>
            <person name="Pangilinan J."/>
            <person name="Lipzen A."/>
            <person name="Riley R."/>
            <person name="Grigoriev I.V."/>
            <person name="Spatafora J.W."/>
            <person name="Choi I.-G."/>
        </authorList>
    </citation>
    <scope>NUCLEOTIDE SEQUENCE [LARGE SCALE GENOMIC DNA]</scope>
    <source>
        <strain evidence="2 3">KUC8140</strain>
    </source>
</reference>
<dbReference type="AlphaFoldDB" id="A0A0H2S6I3"/>
<feature type="region of interest" description="Disordered" evidence="1">
    <location>
        <begin position="58"/>
        <end position="80"/>
    </location>
</feature>
<proteinExistence type="predicted"/>
<keyword evidence="3" id="KW-1185">Reference proteome</keyword>
<accession>A0A0H2S6I3</accession>
<dbReference type="InParanoid" id="A0A0H2S6I3"/>
<protein>
    <submittedName>
        <fullName evidence="2">Uncharacterized protein</fullName>
    </submittedName>
</protein>
<feature type="compositionally biased region" description="Polar residues" evidence="1">
    <location>
        <begin position="96"/>
        <end position="105"/>
    </location>
</feature>
<evidence type="ECO:0000256" key="1">
    <source>
        <dbReference type="SAM" id="MobiDB-lite"/>
    </source>
</evidence>
<name>A0A0H2S6I3_9AGAM</name>
<organism evidence="2 3">
    <name type="scientific">Schizopora paradoxa</name>
    <dbReference type="NCBI Taxonomy" id="27342"/>
    <lineage>
        <taxon>Eukaryota</taxon>
        <taxon>Fungi</taxon>
        <taxon>Dikarya</taxon>
        <taxon>Basidiomycota</taxon>
        <taxon>Agaricomycotina</taxon>
        <taxon>Agaricomycetes</taxon>
        <taxon>Hymenochaetales</taxon>
        <taxon>Schizoporaceae</taxon>
        <taxon>Schizopora</taxon>
    </lineage>
</organism>
<dbReference type="Proteomes" id="UP000053477">
    <property type="component" value="Unassembled WGS sequence"/>
</dbReference>
<gene>
    <name evidence="2" type="ORF">SCHPADRAFT_929246</name>
</gene>
<feature type="region of interest" description="Disordered" evidence="1">
    <location>
        <begin position="94"/>
        <end position="113"/>
    </location>
</feature>
<evidence type="ECO:0000313" key="3">
    <source>
        <dbReference type="Proteomes" id="UP000053477"/>
    </source>
</evidence>
<feature type="compositionally biased region" description="Basic and acidic residues" evidence="1">
    <location>
        <begin position="64"/>
        <end position="80"/>
    </location>
</feature>
<evidence type="ECO:0000313" key="2">
    <source>
        <dbReference type="EMBL" id="KLO12411.1"/>
    </source>
</evidence>
<dbReference type="EMBL" id="KQ085978">
    <property type="protein sequence ID" value="KLO12411.1"/>
    <property type="molecule type" value="Genomic_DNA"/>
</dbReference>